<dbReference type="PANTHER" id="PTHR42836:SF1">
    <property type="entry name" value="7-CARBOXY-7-DEAZAGUANINE SYNTHASE"/>
    <property type="match status" value="1"/>
</dbReference>
<sequence length="182" mass="20737">MDASAIVTALKEQGDNRFSHVTISGGNPALHKGLAEFVELCHGEKWTVALETQGSYWQDWLTMVDEVTISPKPPSSKMKTDLNRLDDVMSRLSVEQVNLKVVIFDQDDFQYAKVIHQRYPDVAMFLQVGNDQVTSTKKDELVSQLLIRYEWLIELTLSSVEMNDVRVLPQLHTFVWGNKRGV</sequence>
<dbReference type="InterPro" id="IPR013785">
    <property type="entry name" value="Aldolase_TIM"/>
</dbReference>
<accession>W4QI10</accession>
<reference evidence="2" key="1">
    <citation type="journal article" date="2014" name="Genome Announc.">
        <title>Draft Genome Sequences of Three Alkaliphilic Bacillus Strains, Bacillus wakoensis JCM 9140T, Bacillus akibai JCM 9157T, and Bacillus hemicellulosilyticus JCM 9152T.</title>
        <authorList>
            <person name="Yuki M."/>
            <person name="Oshima K."/>
            <person name="Suda W."/>
            <person name="Oshida Y."/>
            <person name="Kitamura K."/>
            <person name="Iida T."/>
            <person name="Hattori M."/>
            <person name="Ohkuma M."/>
        </authorList>
    </citation>
    <scope>NUCLEOTIDE SEQUENCE [LARGE SCALE GENOMIC DNA]</scope>
    <source>
        <strain evidence="2">JCM 9152</strain>
    </source>
</reference>
<gene>
    <name evidence="2" type="ORF">JCM9152_2377</name>
</gene>
<keyword evidence="1" id="KW-0408">Iron</keyword>
<dbReference type="AlphaFoldDB" id="W4QI10"/>
<dbReference type="PANTHER" id="PTHR42836">
    <property type="entry name" value="7-CARBOXY-7-DEAZAGUANINE SYNTHASE"/>
    <property type="match status" value="1"/>
</dbReference>
<evidence type="ECO:0000313" key="3">
    <source>
        <dbReference type="Proteomes" id="UP000018895"/>
    </source>
</evidence>
<organism evidence="2 3">
    <name type="scientific">Halalkalibacter hemicellulosilyticusJCM 9152</name>
    <dbReference type="NCBI Taxonomy" id="1236971"/>
    <lineage>
        <taxon>Bacteria</taxon>
        <taxon>Bacillati</taxon>
        <taxon>Bacillota</taxon>
        <taxon>Bacilli</taxon>
        <taxon>Bacillales</taxon>
        <taxon>Bacillaceae</taxon>
        <taxon>Halalkalibacter</taxon>
    </lineage>
</organism>
<keyword evidence="3" id="KW-1185">Reference proteome</keyword>
<keyword evidence="1" id="KW-0479">Metal-binding</keyword>
<dbReference type="InterPro" id="IPR017742">
    <property type="entry name" value="Deazaguanine_synth"/>
</dbReference>
<proteinExistence type="predicted"/>
<dbReference type="SUPFAM" id="SSF102114">
    <property type="entry name" value="Radical SAM enzymes"/>
    <property type="match status" value="1"/>
</dbReference>
<dbReference type="STRING" id="1236971.JCM9152_2377"/>
<dbReference type="Proteomes" id="UP000018895">
    <property type="component" value="Unassembled WGS sequence"/>
</dbReference>
<dbReference type="Gene3D" id="3.20.20.70">
    <property type="entry name" value="Aldolase class I"/>
    <property type="match status" value="1"/>
</dbReference>
<comment type="caution">
    <text evidence="2">The sequence shown here is derived from an EMBL/GenBank/DDBJ whole genome shotgun (WGS) entry which is preliminary data.</text>
</comment>
<name>W4QI10_9BACI</name>
<keyword evidence="1" id="KW-0004">4Fe-4S</keyword>
<keyword evidence="1" id="KW-0411">Iron-sulfur</keyword>
<dbReference type="EMBL" id="BAUU01000014">
    <property type="protein sequence ID" value="GAE30944.1"/>
    <property type="molecule type" value="Genomic_DNA"/>
</dbReference>
<evidence type="ECO:0000313" key="2">
    <source>
        <dbReference type="EMBL" id="GAE30944.1"/>
    </source>
</evidence>
<dbReference type="GO" id="GO:0051539">
    <property type="term" value="F:4 iron, 4 sulfur cluster binding"/>
    <property type="evidence" value="ECO:0007669"/>
    <property type="project" value="UniProtKB-KW"/>
</dbReference>
<protein>
    <submittedName>
        <fullName evidence="2">Queuosine Biosynthesis QueE Radical SAM</fullName>
    </submittedName>
</protein>
<evidence type="ECO:0000256" key="1">
    <source>
        <dbReference type="ARBA" id="ARBA00022485"/>
    </source>
</evidence>
<dbReference type="InterPro" id="IPR058240">
    <property type="entry name" value="rSAM_sf"/>
</dbReference>
<dbReference type="NCBIfam" id="TIGR03365">
    <property type="entry name" value="Bsubt_queE"/>
    <property type="match status" value="1"/>
</dbReference>